<sequence>MLCMLIRVNESLVALWSSAVLLSAFFVLLCTTCNMQVYIMDRWITVDLFKRFPLKIRYQAQNFRPRLQALSACILVANTATCLAIHSTFDQYLGLCFVQSTFKCCSIPCSDLLLPSATPSTGSTLLDITLFLAVRMQL</sequence>
<protein>
    <submittedName>
        <fullName evidence="1">Uncharacterized protein</fullName>
    </submittedName>
</protein>
<organism evidence="1 2">
    <name type="scientific">Ostreobium quekettii</name>
    <dbReference type="NCBI Taxonomy" id="121088"/>
    <lineage>
        <taxon>Eukaryota</taxon>
        <taxon>Viridiplantae</taxon>
        <taxon>Chlorophyta</taxon>
        <taxon>core chlorophytes</taxon>
        <taxon>Ulvophyceae</taxon>
        <taxon>TCBD clade</taxon>
        <taxon>Bryopsidales</taxon>
        <taxon>Ostreobineae</taxon>
        <taxon>Ostreobiaceae</taxon>
        <taxon>Ostreobium</taxon>
    </lineage>
</organism>
<evidence type="ECO:0000313" key="1">
    <source>
        <dbReference type="EMBL" id="CAD7705279.1"/>
    </source>
</evidence>
<dbReference type="EMBL" id="CAJHUC010003069">
    <property type="protein sequence ID" value="CAD7705279.1"/>
    <property type="molecule type" value="Genomic_DNA"/>
</dbReference>
<gene>
    <name evidence="1" type="ORF">OSTQU699_LOCUS10634</name>
</gene>
<keyword evidence="2" id="KW-1185">Reference proteome</keyword>
<reference evidence="1" key="1">
    <citation type="submission" date="2020-12" db="EMBL/GenBank/DDBJ databases">
        <authorList>
            <person name="Iha C."/>
        </authorList>
    </citation>
    <scope>NUCLEOTIDE SEQUENCE</scope>
</reference>
<accession>A0A8S1JE56</accession>
<name>A0A8S1JE56_9CHLO</name>
<evidence type="ECO:0000313" key="2">
    <source>
        <dbReference type="Proteomes" id="UP000708148"/>
    </source>
</evidence>
<proteinExistence type="predicted"/>
<dbReference type="Proteomes" id="UP000708148">
    <property type="component" value="Unassembled WGS sequence"/>
</dbReference>
<comment type="caution">
    <text evidence="1">The sequence shown here is derived from an EMBL/GenBank/DDBJ whole genome shotgun (WGS) entry which is preliminary data.</text>
</comment>
<dbReference type="AlphaFoldDB" id="A0A8S1JE56"/>